<dbReference type="PROSITE" id="PS50011">
    <property type="entry name" value="PROTEIN_KINASE_DOM"/>
    <property type="match status" value="1"/>
</dbReference>
<keyword evidence="2 3" id="KW-0067">ATP-binding</keyword>
<gene>
    <name evidence="5" type="ORF">NDN08_003410</name>
</gene>
<dbReference type="PROSITE" id="PS00107">
    <property type="entry name" value="PROTEIN_KINASE_ATP"/>
    <property type="match status" value="1"/>
</dbReference>
<dbReference type="GO" id="GO:0005524">
    <property type="term" value="F:ATP binding"/>
    <property type="evidence" value="ECO:0007669"/>
    <property type="project" value="UniProtKB-UniRule"/>
</dbReference>
<feature type="binding site" evidence="3">
    <location>
        <position position="253"/>
    </location>
    <ligand>
        <name>ATP</name>
        <dbReference type="ChEBI" id="CHEBI:30616"/>
    </ligand>
</feature>
<dbReference type="PANTHER" id="PTHR24346">
    <property type="entry name" value="MAP/MICROTUBULE AFFINITY-REGULATING KINASE"/>
    <property type="match status" value="1"/>
</dbReference>
<dbReference type="SUPFAM" id="SSF56112">
    <property type="entry name" value="Protein kinase-like (PK-like)"/>
    <property type="match status" value="1"/>
</dbReference>
<dbReference type="EMBL" id="JAMWBK010000003">
    <property type="protein sequence ID" value="KAJ8906926.1"/>
    <property type="molecule type" value="Genomic_DNA"/>
</dbReference>
<dbReference type="PANTHER" id="PTHR24346:SF77">
    <property type="entry name" value="SERINE THREONINE PROTEIN KINASE"/>
    <property type="match status" value="1"/>
</dbReference>
<dbReference type="InterPro" id="IPR017441">
    <property type="entry name" value="Protein_kinase_ATP_BS"/>
</dbReference>
<name>A0AAV8V2C9_9RHOD</name>
<organism evidence="5 6">
    <name type="scientific">Rhodosorus marinus</name>
    <dbReference type="NCBI Taxonomy" id="101924"/>
    <lineage>
        <taxon>Eukaryota</taxon>
        <taxon>Rhodophyta</taxon>
        <taxon>Stylonematophyceae</taxon>
        <taxon>Stylonematales</taxon>
        <taxon>Stylonemataceae</taxon>
        <taxon>Rhodosorus</taxon>
    </lineage>
</organism>
<comment type="caution">
    <text evidence="5">The sequence shown here is derived from an EMBL/GenBank/DDBJ whole genome shotgun (WGS) entry which is preliminary data.</text>
</comment>
<dbReference type="InterPro" id="IPR011009">
    <property type="entry name" value="Kinase-like_dom_sf"/>
</dbReference>
<dbReference type="GO" id="GO:0005737">
    <property type="term" value="C:cytoplasm"/>
    <property type="evidence" value="ECO:0007669"/>
    <property type="project" value="TreeGrafter"/>
</dbReference>
<dbReference type="SMART" id="SM00220">
    <property type="entry name" value="S_TKc"/>
    <property type="match status" value="1"/>
</dbReference>
<dbReference type="CDD" id="cd14008">
    <property type="entry name" value="STKc_LKB1_CaMKK"/>
    <property type="match status" value="1"/>
</dbReference>
<evidence type="ECO:0000313" key="6">
    <source>
        <dbReference type="Proteomes" id="UP001157974"/>
    </source>
</evidence>
<evidence type="ECO:0000313" key="5">
    <source>
        <dbReference type="EMBL" id="KAJ8906926.1"/>
    </source>
</evidence>
<dbReference type="Gene3D" id="1.10.510.10">
    <property type="entry name" value="Transferase(Phosphotransferase) domain 1"/>
    <property type="match status" value="1"/>
</dbReference>
<proteinExistence type="predicted"/>
<dbReference type="Proteomes" id="UP001157974">
    <property type="component" value="Unassembled WGS sequence"/>
</dbReference>
<evidence type="ECO:0000256" key="2">
    <source>
        <dbReference type="ARBA" id="ARBA00022840"/>
    </source>
</evidence>
<evidence type="ECO:0000259" key="4">
    <source>
        <dbReference type="PROSITE" id="PS50011"/>
    </source>
</evidence>
<accession>A0AAV8V2C9</accession>
<evidence type="ECO:0000256" key="1">
    <source>
        <dbReference type="ARBA" id="ARBA00022741"/>
    </source>
</evidence>
<keyword evidence="1 3" id="KW-0547">Nucleotide-binding</keyword>
<dbReference type="GO" id="GO:0035556">
    <property type="term" value="P:intracellular signal transduction"/>
    <property type="evidence" value="ECO:0007669"/>
    <property type="project" value="TreeGrafter"/>
</dbReference>
<dbReference type="GO" id="GO:0004674">
    <property type="term" value="F:protein serine/threonine kinase activity"/>
    <property type="evidence" value="ECO:0007669"/>
    <property type="project" value="TreeGrafter"/>
</dbReference>
<keyword evidence="6" id="KW-1185">Reference proteome</keyword>
<protein>
    <recommendedName>
        <fullName evidence="4">Protein kinase domain-containing protein</fullName>
    </recommendedName>
</protein>
<dbReference type="AlphaFoldDB" id="A0AAV8V2C9"/>
<feature type="domain" description="Protein kinase" evidence="4">
    <location>
        <begin position="224"/>
        <end position="491"/>
    </location>
</feature>
<sequence length="524" mass="59599">MSNSDSQGRGSGELLEPVEIHIEEGSSYRDLSADSWLTVETEEDDADQNFFPELDDDEYKENELYTSDGKRRVNEMSHLSSVAGKSVLDCLVDVLAGVKVQRKKRLRFNTSEQWLWVTSDLQTLQSKTRRKPDAPESLKLHQCQKLKVDQCGLSLEFVSRKRATFTFSNEQEAREWLTGLSFLVPTEAKVFANGQQMRNRHLYNPAKDSWRGKLVADRKRVNQYVLLGGIGRGAFGKVKLGLSKEDKKFYAVKIIEQAQRHHFSRDRITSEEHAILKKLHHPNIVRHHDVLYDEENDRIIYVVEYMSRGVVLDSKKLEGGKPMSENGVREIVRDVVCALEYLQKQNVVHRDIKPDNLLRAGDGTVKLSDFGEAKYYNLKSRDDRGKNLAPGTPAFIAPEMCTSEALTGRPVEDYSADVWSLGATIFYMVYGRAPFVAKSVLDIYEAITKESLQFPSAPKVSRNLQDLLSKMLTKEPRSRVRLVDVISHPWFEGRVKQKASIKPISVTDNDIANAIKKATYVVTE</sequence>
<dbReference type="InterPro" id="IPR000719">
    <property type="entry name" value="Prot_kinase_dom"/>
</dbReference>
<dbReference type="Pfam" id="PF00069">
    <property type="entry name" value="Pkinase"/>
    <property type="match status" value="1"/>
</dbReference>
<reference evidence="5 6" key="1">
    <citation type="journal article" date="2023" name="Nat. Commun.">
        <title>Origin of minicircular mitochondrial genomes in red algae.</title>
        <authorList>
            <person name="Lee Y."/>
            <person name="Cho C.H."/>
            <person name="Lee Y.M."/>
            <person name="Park S.I."/>
            <person name="Yang J.H."/>
            <person name="West J.A."/>
            <person name="Bhattacharya D."/>
            <person name="Yoon H.S."/>
        </authorList>
    </citation>
    <scope>NUCLEOTIDE SEQUENCE [LARGE SCALE GENOMIC DNA]</scope>
    <source>
        <strain evidence="5 6">CCMP1338</strain>
        <tissue evidence="5">Whole cell</tissue>
    </source>
</reference>
<evidence type="ECO:0000256" key="3">
    <source>
        <dbReference type="PROSITE-ProRule" id="PRU10141"/>
    </source>
</evidence>